<name>A0A9Q3UPM9_9FLAO</name>
<proteinExistence type="predicted"/>
<gene>
    <name evidence="1" type="ORF">IEW27_21245</name>
    <name evidence="2" type="ORF">LNP80_02455</name>
</gene>
<sequence>MRKKKTTENSLIKTIDQAKISFAMLLQKDQKGELVDGIFKLIEKTDNPEIDKLLDQYPDILQKNDLKELLSGNIEILNVSKPDIKTVGIVSCLLALLSFCSELTDSRNKIIPLSKIKDDNIALPAIQYIIRSISLEDLLEHLLLTIISIVGIDYYEKFQQKIDNKKFPTEDILKLDTDPELKQHMDLMLWLVLIRLFLESVYCYFNNENHNTKKPLL</sequence>
<reference evidence="1" key="3">
    <citation type="submission" date="2024-05" db="EMBL/GenBank/DDBJ databases">
        <title>Description of novel Chryseobacterium sp. strain C-2.</title>
        <authorList>
            <person name="Saticioglu I.B."/>
        </authorList>
    </citation>
    <scope>NUCLEOTIDE SEQUENCE</scope>
    <source>
        <strain evidence="1">C-2</strain>
    </source>
</reference>
<evidence type="ECO:0000313" key="4">
    <source>
        <dbReference type="Proteomes" id="UP001107960"/>
    </source>
</evidence>
<accession>A0A9Q3UPM9</accession>
<organism evidence="2 4">
    <name type="scientific">Chryseobacterium muglaense</name>
    <dbReference type="NCBI Taxonomy" id="2893752"/>
    <lineage>
        <taxon>Bacteria</taxon>
        <taxon>Pseudomonadati</taxon>
        <taxon>Bacteroidota</taxon>
        <taxon>Flavobacteriia</taxon>
        <taxon>Flavobacteriales</taxon>
        <taxon>Weeksellaceae</taxon>
        <taxon>Chryseobacterium group</taxon>
        <taxon>Chryseobacterium</taxon>
    </lineage>
</organism>
<comment type="caution">
    <text evidence="2">The sequence shown here is derived from an EMBL/GenBank/DDBJ whole genome shotgun (WGS) entry which is preliminary data.</text>
</comment>
<dbReference type="EMBL" id="JAJJML010000001">
    <property type="protein sequence ID" value="MCC9033118.1"/>
    <property type="molecule type" value="Genomic_DNA"/>
</dbReference>
<dbReference type="EMBL" id="JACXXP010000052">
    <property type="protein sequence ID" value="MBD3907103.1"/>
    <property type="molecule type" value="Genomic_DNA"/>
</dbReference>
<evidence type="ECO:0000313" key="3">
    <source>
        <dbReference type="Proteomes" id="UP000603715"/>
    </source>
</evidence>
<dbReference type="AlphaFoldDB" id="A0A9Q3UPM9"/>
<evidence type="ECO:0000313" key="2">
    <source>
        <dbReference type="EMBL" id="MCC9033118.1"/>
    </source>
</evidence>
<dbReference type="Proteomes" id="UP000603715">
    <property type="component" value="Unassembled WGS sequence"/>
</dbReference>
<keyword evidence="3" id="KW-1185">Reference proteome</keyword>
<dbReference type="RefSeq" id="WP_191181457.1">
    <property type="nucleotide sequence ID" value="NZ_JACXXP010000052.1"/>
</dbReference>
<dbReference type="Proteomes" id="UP001107960">
    <property type="component" value="Unassembled WGS sequence"/>
</dbReference>
<reference evidence="3" key="2">
    <citation type="submission" date="2023-07" db="EMBL/GenBank/DDBJ databases">
        <title>Description of novel Chryseobacterium sp. strain C-2.</title>
        <authorList>
            <person name="Saticioglu I.B."/>
        </authorList>
    </citation>
    <scope>NUCLEOTIDE SEQUENCE [LARGE SCALE GENOMIC DNA]</scope>
    <source>
        <strain evidence="3">C-2</strain>
    </source>
</reference>
<reference evidence="2" key="1">
    <citation type="submission" date="2021-11" db="EMBL/GenBank/DDBJ databases">
        <title>Description of novel Chryseobacterium species.</title>
        <authorList>
            <person name="Saticioglu I.B."/>
            <person name="Ay H."/>
            <person name="Altun S."/>
            <person name="Duman M."/>
        </authorList>
    </citation>
    <scope>NUCLEOTIDE SEQUENCE</scope>
    <source>
        <strain evidence="2">C-39</strain>
    </source>
</reference>
<evidence type="ECO:0000313" key="1">
    <source>
        <dbReference type="EMBL" id="MBD3907103.1"/>
    </source>
</evidence>
<protein>
    <submittedName>
        <fullName evidence="2">Uncharacterized protein</fullName>
    </submittedName>
</protein>